<feature type="chain" id="PRO_5041418653" evidence="2">
    <location>
        <begin position="22"/>
        <end position="143"/>
    </location>
</feature>
<dbReference type="InterPro" id="IPR038930">
    <property type="entry name" value="CEP13/CEP14"/>
</dbReference>
<evidence type="ECO:0000256" key="2">
    <source>
        <dbReference type="SAM" id="SignalP"/>
    </source>
</evidence>
<dbReference type="Proteomes" id="UP001177003">
    <property type="component" value="Chromosome 7"/>
</dbReference>
<reference evidence="3" key="1">
    <citation type="submission" date="2023-04" db="EMBL/GenBank/DDBJ databases">
        <authorList>
            <person name="Vijverberg K."/>
            <person name="Xiong W."/>
            <person name="Schranz E."/>
        </authorList>
    </citation>
    <scope>NUCLEOTIDE SEQUENCE</scope>
</reference>
<dbReference type="PANTHER" id="PTHR37180:SF2">
    <property type="entry name" value="PRECURSOR OF CEP14"/>
    <property type="match status" value="1"/>
</dbReference>
<dbReference type="AlphaFoldDB" id="A0AA35ZJ04"/>
<feature type="signal peptide" evidence="2">
    <location>
        <begin position="1"/>
        <end position="21"/>
    </location>
</feature>
<sequence length="143" mass="15188">MARTCLALFIILVLFTCSSNGRKLLNTREASPVEMSLYLTALPKGTVPASTPSKKGHASTTDEKLITRHLIAIDRILRSVPSPGNPNEQPNPSPSETTAKPPPPAGNLSKAAYHASPPLYFAKSSLKPTSSSHKASIYTLGPP</sequence>
<evidence type="ECO:0000313" key="3">
    <source>
        <dbReference type="EMBL" id="CAI9292847.1"/>
    </source>
</evidence>
<dbReference type="GO" id="GO:0006995">
    <property type="term" value="P:cellular response to nitrogen starvation"/>
    <property type="evidence" value="ECO:0007669"/>
    <property type="project" value="InterPro"/>
</dbReference>
<evidence type="ECO:0000313" key="4">
    <source>
        <dbReference type="Proteomes" id="UP001177003"/>
    </source>
</evidence>
<keyword evidence="4" id="KW-1185">Reference proteome</keyword>
<dbReference type="EMBL" id="OX465083">
    <property type="protein sequence ID" value="CAI9292847.1"/>
    <property type="molecule type" value="Genomic_DNA"/>
</dbReference>
<evidence type="ECO:0000256" key="1">
    <source>
        <dbReference type="SAM" id="MobiDB-lite"/>
    </source>
</evidence>
<name>A0AA35ZJ04_LACSI</name>
<organism evidence="3 4">
    <name type="scientific">Lactuca saligna</name>
    <name type="common">Willowleaf lettuce</name>
    <dbReference type="NCBI Taxonomy" id="75948"/>
    <lineage>
        <taxon>Eukaryota</taxon>
        <taxon>Viridiplantae</taxon>
        <taxon>Streptophyta</taxon>
        <taxon>Embryophyta</taxon>
        <taxon>Tracheophyta</taxon>
        <taxon>Spermatophyta</taxon>
        <taxon>Magnoliopsida</taxon>
        <taxon>eudicotyledons</taxon>
        <taxon>Gunneridae</taxon>
        <taxon>Pentapetalae</taxon>
        <taxon>asterids</taxon>
        <taxon>campanulids</taxon>
        <taxon>Asterales</taxon>
        <taxon>Asteraceae</taxon>
        <taxon>Cichorioideae</taxon>
        <taxon>Cichorieae</taxon>
        <taxon>Lactucinae</taxon>
        <taxon>Lactuca</taxon>
    </lineage>
</organism>
<accession>A0AA35ZJ04</accession>
<dbReference type="PANTHER" id="PTHR37180">
    <property type="entry name" value="PRECURSOR OF CEP14"/>
    <property type="match status" value="1"/>
</dbReference>
<feature type="compositionally biased region" description="Low complexity" evidence="1">
    <location>
        <begin position="81"/>
        <end position="90"/>
    </location>
</feature>
<feature type="region of interest" description="Disordered" evidence="1">
    <location>
        <begin position="77"/>
        <end position="143"/>
    </location>
</feature>
<proteinExistence type="predicted"/>
<keyword evidence="2" id="KW-0732">Signal</keyword>
<dbReference type="GO" id="GO:0006970">
    <property type="term" value="P:response to osmotic stress"/>
    <property type="evidence" value="ECO:0007669"/>
    <property type="project" value="InterPro"/>
</dbReference>
<protein>
    <submittedName>
        <fullName evidence="3">Uncharacterized protein</fullName>
    </submittedName>
</protein>
<gene>
    <name evidence="3" type="ORF">LSALG_LOCUS31889</name>
</gene>